<dbReference type="EMBL" id="JAAXMD010000315">
    <property type="protein sequence ID" value="NKQ27744.1"/>
    <property type="molecule type" value="Genomic_DNA"/>
</dbReference>
<accession>A0ABX1IQ42</accession>
<evidence type="ECO:0000259" key="4">
    <source>
        <dbReference type="Pfam" id="PF03067"/>
    </source>
</evidence>
<evidence type="ECO:0000256" key="1">
    <source>
        <dbReference type="ARBA" id="ARBA00022729"/>
    </source>
</evidence>
<dbReference type="PANTHER" id="PTHR34823:SF1">
    <property type="entry name" value="CHITIN-BINDING TYPE-4 DOMAIN-CONTAINING PROTEIN"/>
    <property type="match status" value="1"/>
</dbReference>
<keyword evidence="5" id="KW-0560">Oxidoreductase</keyword>
<evidence type="ECO:0000256" key="2">
    <source>
        <dbReference type="SAM" id="MobiDB-lite"/>
    </source>
</evidence>
<feature type="compositionally biased region" description="Gly residues" evidence="2">
    <location>
        <begin position="232"/>
        <end position="245"/>
    </location>
</feature>
<feature type="signal peptide" evidence="3">
    <location>
        <begin position="1"/>
        <end position="33"/>
    </location>
</feature>
<sequence length="268" mass="27466">MPRMTAVRPLAVLAAAALGPALLTVGAAGPALAHGAPTDPVSRVYACSPEGGAASRTAACRAAVAANGGPFTAWDDLRVAGVDGRDRQVVPDGELCSGGLPAYRGLDLARGDWPATRLTPGGTLRMTYASTIPHTGTFRLYLTEPGYDPAQPLTWDDLPRRPFAEITDPALRDGAYHLTAKLPADRTGRQVLYTVWQNSSTPDTYYSCADVVFPQARAASPTAGAGAPSARGGPGGGGGGGGRPPGGSFFPLPPPPAQAAHLFRPSLC</sequence>
<dbReference type="InterPro" id="IPR004302">
    <property type="entry name" value="Cellulose/chitin-bd_N"/>
</dbReference>
<evidence type="ECO:0000313" key="5">
    <source>
        <dbReference type="EMBL" id="NKQ27744.1"/>
    </source>
</evidence>
<dbReference type="GO" id="GO:0004497">
    <property type="term" value="F:monooxygenase activity"/>
    <property type="evidence" value="ECO:0007669"/>
    <property type="project" value="UniProtKB-KW"/>
</dbReference>
<dbReference type="PANTHER" id="PTHR34823">
    <property type="entry name" value="GLCNAC-BINDING PROTEIN A"/>
    <property type="match status" value="1"/>
</dbReference>
<feature type="compositionally biased region" description="Low complexity" evidence="2">
    <location>
        <begin position="220"/>
        <end position="231"/>
    </location>
</feature>
<dbReference type="SUPFAM" id="SSF81296">
    <property type="entry name" value="E set domains"/>
    <property type="match status" value="1"/>
</dbReference>
<dbReference type="RefSeq" id="WP_168375573.1">
    <property type="nucleotide sequence ID" value="NZ_JAAXMD010000315.1"/>
</dbReference>
<dbReference type="InterPro" id="IPR014756">
    <property type="entry name" value="Ig_E-set"/>
</dbReference>
<gene>
    <name evidence="5" type="ORF">HF200_25885</name>
</gene>
<dbReference type="CDD" id="cd21177">
    <property type="entry name" value="LPMO_AA10"/>
    <property type="match status" value="1"/>
</dbReference>
<dbReference type="Gene3D" id="2.70.50.50">
    <property type="entry name" value="chitin-binding protein cbp21"/>
    <property type="match status" value="1"/>
</dbReference>
<feature type="chain" id="PRO_5046836159" evidence="3">
    <location>
        <begin position="34"/>
        <end position="268"/>
    </location>
</feature>
<keyword evidence="6" id="KW-1185">Reference proteome</keyword>
<reference evidence="5 6" key="1">
    <citation type="submission" date="2020-04" db="EMBL/GenBank/DDBJ databases">
        <title>Genome sequence of Streptomyces galbus strain I339.</title>
        <authorList>
            <person name="Silva E.A.N."/>
            <person name="Merces M."/>
            <person name="Castelo Branco A.P.O.T."/>
            <person name="Vasconcelos P.C."/>
            <person name="Costa N.P."/>
            <person name="Marinho G.C.S."/>
            <person name="Oliveira C.J.B."/>
            <person name="Araujo D."/>
            <person name="Rodrigues Junior V.S."/>
            <person name="Almeida R."/>
            <person name="Silva Filho U.R."/>
            <person name="Andrade A.S.A."/>
            <person name="Cibulski S.P."/>
        </authorList>
    </citation>
    <scope>NUCLEOTIDE SEQUENCE [LARGE SCALE GENOMIC DNA]</scope>
    <source>
        <strain evidence="5 6">I339</strain>
    </source>
</reference>
<proteinExistence type="predicted"/>
<protein>
    <submittedName>
        <fullName evidence="5">Lytic polysaccharide monooxygenase</fullName>
    </submittedName>
</protein>
<keyword evidence="1 3" id="KW-0732">Signal</keyword>
<evidence type="ECO:0000313" key="6">
    <source>
        <dbReference type="Proteomes" id="UP000744032"/>
    </source>
</evidence>
<evidence type="ECO:0000256" key="3">
    <source>
        <dbReference type="SAM" id="SignalP"/>
    </source>
</evidence>
<organism evidence="5 6">
    <name type="scientific">Streptomyces galbus</name>
    <dbReference type="NCBI Taxonomy" id="33898"/>
    <lineage>
        <taxon>Bacteria</taxon>
        <taxon>Bacillati</taxon>
        <taxon>Actinomycetota</taxon>
        <taxon>Actinomycetes</taxon>
        <taxon>Kitasatosporales</taxon>
        <taxon>Streptomycetaceae</taxon>
        <taxon>Streptomyces</taxon>
    </lineage>
</organism>
<feature type="region of interest" description="Disordered" evidence="2">
    <location>
        <begin position="220"/>
        <end position="257"/>
    </location>
</feature>
<feature type="domain" description="Chitin-binding type-4" evidence="4">
    <location>
        <begin position="34"/>
        <end position="211"/>
    </location>
</feature>
<name>A0ABX1IQ42_STRGB</name>
<dbReference type="Pfam" id="PF03067">
    <property type="entry name" value="LPMO_10"/>
    <property type="match status" value="1"/>
</dbReference>
<dbReference type="Proteomes" id="UP000744032">
    <property type="component" value="Unassembled WGS sequence"/>
</dbReference>
<keyword evidence="5" id="KW-0503">Monooxygenase</keyword>
<comment type="caution">
    <text evidence="5">The sequence shown here is derived from an EMBL/GenBank/DDBJ whole genome shotgun (WGS) entry which is preliminary data.</text>
</comment>
<dbReference type="InterPro" id="IPR051024">
    <property type="entry name" value="GlcNAc_Chitin_IntDeg"/>
</dbReference>